<dbReference type="SUPFAM" id="SSF51064">
    <property type="entry name" value="Head domain of nucleotide exchange factor GrpE"/>
    <property type="match status" value="1"/>
</dbReference>
<evidence type="ECO:0000256" key="1">
    <source>
        <dbReference type="ARBA" id="ARBA00004496"/>
    </source>
</evidence>
<dbReference type="STRING" id="222891.NSE_0212"/>
<dbReference type="PROSITE" id="PS01071">
    <property type="entry name" value="GRPE"/>
    <property type="match status" value="1"/>
</dbReference>
<dbReference type="HAMAP" id="MF_01151">
    <property type="entry name" value="GrpE"/>
    <property type="match status" value="1"/>
</dbReference>
<keyword evidence="4 10" id="KW-0963">Cytoplasm</keyword>
<comment type="function">
    <text evidence="7 10 11">Participates actively in the response to hyperosmotic and heat shock by preventing the aggregation of stress-denatured proteins, in association with DnaK and GrpE. It is the nucleotide exchange factor for DnaK and may function as a thermosensor. Unfolded proteins bind initially to DnaJ; upon interaction with the DnaJ-bound protein, DnaK hydrolyzes its bound ATP, resulting in the formation of a stable complex. GrpE releases ADP from DnaK; ATP binding to DnaK triggers the release of the substrate protein, thus completing the reaction cycle. Several rounds of ATP-dependent interactions between DnaJ, DnaK and GrpE are required for fully efficient folding.</text>
</comment>
<feature type="coiled-coil region" evidence="13">
    <location>
        <begin position="50"/>
        <end position="77"/>
    </location>
</feature>
<dbReference type="InterPro" id="IPR000740">
    <property type="entry name" value="GrpE"/>
</dbReference>
<dbReference type="Gene3D" id="2.30.22.10">
    <property type="entry name" value="Head domain of nucleotide exchange factor GrpE"/>
    <property type="match status" value="1"/>
</dbReference>
<dbReference type="GO" id="GO:0006457">
    <property type="term" value="P:protein folding"/>
    <property type="evidence" value="ECO:0007669"/>
    <property type="project" value="InterPro"/>
</dbReference>
<evidence type="ECO:0000313" key="15">
    <source>
        <dbReference type="EMBL" id="ABD45871.1"/>
    </source>
</evidence>
<comment type="subunit">
    <text evidence="3 10">Homodimer.</text>
</comment>
<evidence type="ECO:0000256" key="13">
    <source>
        <dbReference type="SAM" id="Coils"/>
    </source>
</evidence>
<evidence type="ECO:0000256" key="3">
    <source>
        <dbReference type="ARBA" id="ARBA00011738"/>
    </source>
</evidence>
<evidence type="ECO:0000256" key="9">
    <source>
        <dbReference type="ARBA" id="ARBA00076414"/>
    </source>
</evidence>
<dbReference type="PRINTS" id="PR00773">
    <property type="entry name" value="GRPEPROTEIN"/>
</dbReference>
<dbReference type="EMBL" id="CP000237">
    <property type="protein sequence ID" value="ABD45871.1"/>
    <property type="molecule type" value="Genomic_DNA"/>
</dbReference>
<dbReference type="Gene3D" id="3.90.20.20">
    <property type="match status" value="1"/>
</dbReference>
<dbReference type="AlphaFoldDB" id="Q2GEI9"/>
<evidence type="ECO:0000256" key="10">
    <source>
        <dbReference type="HAMAP-Rule" id="MF_01151"/>
    </source>
</evidence>
<feature type="region of interest" description="Disordered" evidence="14">
    <location>
        <begin position="1"/>
        <end position="22"/>
    </location>
</feature>
<dbReference type="GO" id="GO:0051082">
    <property type="term" value="F:unfolded protein binding"/>
    <property type="evidence" value="ECO:0007669"/>
    <property type="project" value="TreeGrafter"/>
</dbReference>
<dbReference type="Pfam" id="PF01025">
    <property type="entry name" value="GrpE"/>
    <property type="match status" value="1"/>
</dbReference>
<evidence type="ECO:0000256" key="2">
    <source>
        <dbReference type="ARBA" id="ARBA00009054"/>
    </source>
</evidence>
<evidence type="ECO:0000256" key="5">
    <source>
        <dbReference type="ARBA" id="ARBA00023016"/>
    </source>
</evidence>
<dbReference type="InterPro" id="IPR009012">
    <property type="entry name" value="GrpE_head"/>
</dbReference>
<name>Q2GEI9_EHRS3</name>
<keyword evidence="5 10" id="KW-0346">Stress response</keyword>
<evidence type="ECO:0000256" key="7">
    <source>
        <dbReference type="ARBA" id="ARBA00053401"/>
    </source>
</evidence>
<dbReference type="FunFam" id="2.30.22.10:FF:000001">
    <property type="entry name" value="Protein GrpE"/>
    <property type="match status" value="1"/>
</dbReference>
<organism evidence="15 16">
    <name type="scientific">Ehrlichia sennetsu (strain ATCC VR-367 / Miyayama)</name>
    <name type="common">Neorickettsia sennetsu</name>
    <dbReference type="NCBI Taxonomy" id="222891"/>
    <lineage>
        <taxon>Bacteria</taxon>
        <taxon>Pseudomonadati</taxon>
        <taxon>Pseudomonadota</taxon>
        <taxon>Alphaproteobacteria</taxon>
        <taxon>Rickettsiales</taxon>
        <taxon>Anaplasmataceae</taxon>
        <taxon>Ehrlichia</taxon>
    </lineage>
</organism>
<dbReference type="eggNOG" id="COG0576">
    <property type="taxonomic scope" value="Bacteria"/>
</dbReference>
<dbReference type="GO" id="GO:0000774">
    <property type="term" value="F:adenyl-nucleotide exchange factor activity"/>
    <property type="evidence" value="ECO:0007669"/>
    <property type="project" value="InterPro"/>
</dbReference>
<comment type="subcellular location">
    <subcellularLocation>
        <location evidence="1 10">Cytoplasm</location>
    </subcellularLocation>
</comment>
<accession>Q2GEI9</accession>
<evidence type="ECO:0000256" key="12">
    <source>
        <dbReference type="RuleBase" id="RU004478"/>
    </source>
</evidence>
<proteinExistence type="inferred from homology"/>
<evidence type="ECO:0000256" key="4">
    <source>
        <dbReference type="ARBA" id="ARBA00022490"/>
    </source>
</evidence>
<evidence type="ECO:0000256" key="11">
    <source>
        <dbReference type="RuleBase" id="RU000639"/>
    </source>
</evidence>
<dbReference type="KEGG" id="nse:NSE_0212"/>
<protein>
    <recommendedName>
        <fullName evidence="8 10">Protein GrpE</fullName>
    </recommendedName>
    <alternativeName>
        <fullName evidence="9 10">HSP-70 cofactor</fullName>
    </alternativeName>
</protein>
<dbReference type="SUPFAM" id="SSF58014">
    <property type="entry name" value="Coiled-coil domain of nucleotide exchange factor GrpE"/>
    <property type="match status" value="1"/>
</dbReference>
<sequence length="187" mass="21273">MRDMSEKQPEKHKKAEGKQNAELKADIQEKLLKVGFVSEEEFNRERERWKKRLAYALAEQENLKKSAQKEIEKVRDFAILDLVKEILVSVESLERAVAHMLEHNVEGPVFEGSKLTLDAIFSALKKNGIEKIEAKGARFDHDLHQAVSTVKAADLPNNTVFEVLQDGYTIKGRLLRPAVVVVVENLE</sequence>
<dbReference type="PANTHER" id="PTHR21237:SF23">
    <property type="entry name" value="GRPE PROTEIN HOMOLOG, MITOCHONDRIAL"/>
    <property type="match status" value="1"/>
</dbReference>
<comment type="similarity">
    <text evidence="2 10 12">Belongs to the GrpE family.</text>
</comment>
<dbReference type="Proteomes" id="UP000001942">
    <property type="component" value="Chromosome"/>
</dbReference>
<dbReference type="GO" id="GO:0042803">
    <property type="term" value="F:protein homodimerization activity"/>
    <property type="evidence" value="ECO:0007669"/>
    <property type="project" value="InterPro"/>
</dbReference>
<gene>
    <name evidence="10 15" type="primary">grpE</name>
    <name evidence="15" type="ordered locus">NSE_0212</name>
</gene>
<dbReference type="HOGENOM" id="CLU_057217_6_2_5"/>
<evidence type="ECO:0000256" key="8">
    <source>
        <dbReference type="ARBA" id="ARBA00072274"/>
    </source>
</evidence>
<dbReference type="InterPro" id="IPR013805">
    <property type="entry name" value="GrpE_CC"/>
</dbReference>
<dbReference type="GO" id="GO:0005737">
    <property type="term" value="C:cytoplasm"/>
    <property type="evidence" value="ECO:0007669"/>
    <property type="project" value="UniProtKB-SubCell"/>
</dbReference>
<dbReference type="CDD" id="cd00446">
    <property type="entry name" value="GrpE"/>
    <property type="match status" value="1"/>
</dbReference>
<evidence type="ECO:0000313" key="16">
    <source>
        <dbReference type="Proteomes" id="UP000001942"/>
    </source>
</evidence>
<evidence type="ECO:0000256" key="14">
    <source>
        <dbReference type="SAM" id="MobiDB-lite"/>
    </source>
</evidence>
<keyword evidence="16" id="KW-1185">Reference proteome</keyword>
<keyword evidence="13" id="KW-0175">Coiled coil</keyword>
<evidence type="ECO:0000256" key="6">
    <source>
        <dbReference type="ARBA" id="ARBA00023186"/>
    </source>
</evidence>
<reference evidence="15 16" key="1">
    <citation type="journal article" date="2006" name="PLoS Genet.">
        <title>Comparative genomics of emerging human ehrlichiosis agents.</title>
        <authorList>
            <person name="Dunning Hotopp J.C."/>
            <person name="Lin M."/>
            <person name="Madupu R."/>
            <person name="Crabtree J."/>
            <person name="Angiuoli S.V."/>
            <person name="Eisen J.A."/>
            <person name="Seshadri R."/>
            <person name="Ren Q."/>
            <person name="Wu M."/>
            <person name="Utterback T.R."/>
            <person name="Smith S."/>
            <person name="Lewis M."/>
            <person name="Khouri H."/>
            <person name="Zhang C."/>
            <person name="Niu H."/>
            <person name="Lin Q."/>
            <person name="Ohashi N."/>
            <person name="Zhi N."/>
            <person name="Nelson W."/>
            <person name="Brinkac L.M."/>
            <person name="Dodson R.J."/>
            <person name="Rosovitz M.J."/>
            <person name="Sundaram J."/>
            <person name="Daugherty S.C."/>
            <person name="Davidsen T."/>
            <person name="Durkin A.S."/>
            <person name="Gwinn M."/>
            <person name="Haft D.H."/>
            <person name="Selengut J.D."/>
            <person name="Sullivan S.A."/>
            <person name="Zafar N."/>
            <person name="Zhou L."/>
            <person name="Benahmed F."/>
            <person name="Forberger H."/>
            <person name="Halpin R."/>
            <person name="Mulligan S."/>
            <person name="Robinson J."/>
            <person name="White O."/>
            <person name="Rikihisa Y."/>
            <person name="Tettelin H."/>
        </authorList>
    </citation>
    <scope>NUCLEOTIDE SEQUENCE [LARGE SCALE GENOMIC DNA]</scope>
    <source>
        <strain evidence="16">ATCC VR-367 / Miyayama</strain>
    </source>
</reference>
<dbReference type="GO" id="GO:0051087">
    <property type="term" value="F:protein-folding chaperone binding"/>
    <property type="evidence" value="ECO:0007669"/>
    <property type="project" value="InterPro"/>
</dbReference>
<keyword evidence="6 10" id="KW-0143">Chaperone</keyword>
<dbReference type="PANTHER" id="PTHR21237">
    <property type="entry name" value="GRPE PROTEIN"/>
    <property type="match status" value="1"/>
</dbReference>